<dbReference type="PANTHER" id="PTHR12428:SF65">
    <property type="entry name" value="CYTOCHROME C OXIDASE ASSEMBLY PROTEIN COX18, MITOCHONDRIAL"/>
    <property type="match status" value="1"/>
</dbReference>
<feature type="transmembrane region" description="Helical" evidence="13">
    <location>
        <begin position="526"/>
        <end position="542"/>
    </location>
</feature>
<feature type="domain" description="Membrane insertase YidC N-terminal" evidence="15">
    <location>
        <begin position="85"/>
        <end position="352"/>
    </location>
</feature>
<keyword evidence="4" id="KW-0813">Transport</keyword>
<keyword evidence="9 13" id="KW-0472">Membrane</keyword>
<dbReference type="InterPro" id="IPR019998">
    <property type="entry name" value="Membr_insert_YidC"/>
</dbReference>
<dbReference type="InterPro" id="IPR038221">
    <property type="entry name" value="YidC_periplasmic_sf"/>
</dbReference>
<sequence>MDKNTVMGLILIGVLLIGFSYFSRPGKDQVVAMRHYNDSVSLVQRREAELKAKAEAALANEKIESGVDSTFLFFSALQGKEQFTDIENDLLRLTFTNKGGRIYSALLKNYEGRDMNPLILFDKEEVFMNFYFYNLKETIQTKDYYFSVANKSKNGVTMRLSAGEENYIDFIYQLHDGSYVADFTIKAVEMGDKLASSTNYVDMEWKQRARQLEKGYTYESRLSNLTYKVAGDDTNDLSAGKGEEKLITEHLDWIAYKNQFFSSVFIADRDFDKSKLQSRPENQGSGYIKSFSAEMNTFFDPKGVEPTVMHFYFGPNHYKTLTSLDKGREEKWELNNLVYLGWPVVRWINQWFTINVFHWLSSMGLGMGFVLFFMTIIVKIIVFPATWKTYLSSAKMRVLKPQIDLIGAKYPKQEDAMKKQQETMALYSQYGVSPMGGCLPMLLQFPILMALFMFVPSAIELRHESFLWADDLSTYDALITFPFHIPFMGNHLSLFCLLMTITNILNSVFTMKQQSTGQQQMPGMKWMMYLMPVMFFFVLNDYPSGLNYYYFISTLISVVTMVVLRRVTNEKKLLAELETHKAKPKKKSGFVARLAALQEQQQQMQGNKKK</sequence>
<keyword evidence="10" id="KW-0143">Chaperone</keyword>
<keyword evidence="7" id="KW-0653">Protein transport</keyword>
<dbReference type="CDD" id="cd19961">
    <property type="entry name" value="EcYidC-like_peri"/>
    <property type="match status" value="1"/>
</dbReference>
<dbReference type="HAMAP" id="MF_01810">
    <property type="entry name" value="YidC_type1"/>
    <property type="match status" value="1"/>
</dbReference>
<dbReference type="NCBIfam" id="NF002356">
    <property type="entry name" value="PRK01318.2-3"/>
    <property type="match status" value="1"/>
</dbReference>
<evidence type="ECO:0000256" key="1">
    <source>
        <dbReference type="ARBA" id="ARBA00004429"/>
    </source>
</evidence>
<protein>
    <recommendedName>
        <fullName evidence="3">Membrane protein insertase YidC</fullName>
    </recommendedName>
    <alternativeName>
        <fullName evidence="12">Foldase YidC</fullName>
    </alternativeName>
    <alternativeName>
        <fullName evidence="11">Membrane integrase YidC</fullName>
    </alternativeName>
</protein>
<evidence type="ECO:0000256" key="6">
    <source>
        <dbReference type="ARBA" id="ARBA00022692"/>
    </source>
</evidence>
<evidence type="ECO:0000313" key="17">
    <source>
        <dbReference type="EMBL" id="KAA6352531.1"/>
    </source>
</evidence>
<dbReference type="GO" id="GO:0015031">
    <property type="term" value="P:protein transport"/>
    <property type="evidence" value="ECO:0007669"/>
    <property type="project" value="UniProtKB-KW"/>
</dbReference>
<dbReference type="Pfam" id="PF14849">
    <property type="entry name" value="YidC_periplas"/>
    <property type="match status" value="1"/>
</dbReference>
<organism evidence="16">
    <name type="scientific">termite gut metagenome</name>
    <dbReference type="NCBI Taxonomy" id="433724"/>
    <lineage>
        <taxon>unclassified sequences</taxon>
        <taxon>metagenomes</taxon>
        <taxon>organismal metagenomes</taxon>
    </lineage>
</organism>
<dbReference type="AlphaFoldDB" id="A0A5J4T4J5"/>
<dbReference type="InterPro" id="IPR047196">
    <property type="entry name" value="YidC_ALB_C"/>
</dbReference>
<evidence type="ECO:0000256" key="3">
    <source>
        <dbReference type="ARBA" id="ARBA00015325"/>
    </source>
</evidence>
<proteinExistence type="inferred from homology"/>
<feature type="domain" description="Membrane insertase YidC/Oxa/ALB C-terminal" evidence="14">
    <location>
        <begin position="368"/>
        <end position="565"/>
    </location>
</feature>
<dbReference type="GO" id="GO:0051205">
    <property type="term" value="P:protein insertion into membrane"/>
    <property type="evidence" value="ECO:0007669"/>
    <property type="project" value="TreeGrafter"/>
</dbReference>
<gene>
    <name evidence="16" type="ORF">EZS27_000132</name>
    <name evidence="17" type="ORF">EZS27_000233</name>
</gene>
<feature type="transmembrane region" description="Helical" evidence="13">
    <location>
        <begin position="6"/>
        <end position="23"/>
    </location>
</feature>
<dbReference type="Pfam" id="PF02096">
    <property type="entry name" value="60KD_IMP"/>
    <property type="match status" value="1"/>
</dbReference>
<dbReference type="PANTHER" id="PTHR12428">
    <property type="entry name" value="OXA1"/>
    <property type="match status" value="1"/>
</dbReference>
<dbReference type="GO" id="GO:0032977">
    <property type="term" value="F:membrane insertase activity"/>
    <property type="evidence" value="ECO:0007669"/>
    <property type="project" value="InterPro"/>
</dbReference>
<evidence type="ECO:0000256" key="13">
    <source>
        <dbReference type="SAM" id="Phobius"/>
    </source>
</evidence>
<comment type="similarity">
    <text evidence="2">Belongs to the OXA1/ALB3/YidC family. Type 1 subfamily.</text>
</comment>
<feature type="transmembrane region" description="Helical" evidence="13">
    <location>
        <begin position="366"/>
        <end position="387"/>
    </location>
</feature>
<feature type="transmembrane region" description="Helical" evidence="13">
    <location>
        <begin position="548"/>
        <end position="564"/>
    </location>
</feature>
<dbReference type="InterPro" id="IPR028053">
    <property type="entry name" value="Membr_insert_YidC_N"/>
</dbReference>
<dbReference type="InterPro" id="IPR001708">
    <property type="entry name" value="YidC/ALB3/OXA1/COX18"/>
</dbReference>
<evidence type="ECO:0000256" key="7">
    <source>
        <dbReference type="ARBA" id="ARBA00022927"/>
    </source>
</evidence>
<keyword evidence="8 13" id="KW-1133">Transmembrane helix</keyword>
<accession>A0A5J4T4J5</accession>
<comment type="subcellular location">
    <subcellularLocation>
        <location evidence="1">Cell inner membrane</location>
        <topology evidence="1">Multi-pass membrane protein</topology>
    </subcellularLocation>
</comment>
<evidence type="ECO:0000256" key="9">
    <source>
        <dbReference type="ARBA" id="ARBA00023136"/>
    </source>
</evidence>
<comment type="caution">
    <text evidence="16">The sequence shown here is derived from an EMBL/GenBank/DDBJ whole genome shotgun (WGS) entry which is preliminary data.</text>
</comment>
<dbReference type="CDD" id="cd20070">
    <property type="entry name" value="5TM_YidC_Alb3"/>
    <property type="match status" value="1"/>
</dbReference>
<dbReference type="PRINTS" id="PR00701">
    <property type="entry name" value="60KDINNERMP"/>
</dbReference>
<evidence type="ECO:0000259" key="15">
    <source>
        <dbReference type="Pfam" id="PF14849"/>
    </source>
</evidence>
<dbReference type="EMBL" id="SNRY01000002">
    <property type="protein sequence ID" value="KAA6352430.1"/>
    <property type="molecule type" value="Genomic_DNA"/>
</dbReference>
<evidence type="ECO:0000256" key="12">
    <source>
        <dbReference type="ARBA" id="ARBA00033342"/>
    </source>
</evidence>
<evidence type="ECO:0000256" key="4">
    <source>
        <dbReference type="ARBA" id="ARBA00022448"/>
    </source>
</evidence>
<evidence type="ECO:0000256" key="11">
    <source>
        <dbReference type="ARBA" id="ARBA00033245"/>
    </source>
</evidence>
<evidence type="ECO:0000256" key="5">
    <source>
        <dbReference type="ARBA" id="ARBA00022475"/>
    </source>
</evidence>
<dbReference type="InterPro" id="IPR028055">
    <property type="entry name" value="YidC/Oxa/ALB_C"/>
</dbReference>
<feature type="transmembrane region" description="Helical" evidence="13">
    <location>
        <begin position="479"/>
        <end position="505"/>
    </location>
</feature>
<name>A0A5J4T4J5_9ZZZZ</name>
<evidence type="ECO:0000256" key="2">
    <source>
        <dbReference type="ARBA" id="ARBA00010527"/>
    </source>
</evidence>
<dbReference type="GO" id="GO:0005886">
    <property type="term" value="C:plasma membrane"/>
    <property type="evidence" value="ECO:0007669"/>
    <property type="project" value="UniProtKB-SubCell"/>
</dbReference>
<evidence type="ECO:0000313" key="16">
    <source>
        <dbReference type="EMBL" id="KAA6352430.1"/>
    </source>
</evidence>
<dbReference type="NCBIfam" id="TIGR03593">
    <property type="entry name" value="yidC_nterm"/>
    <property type="match status" value="1"/>
</dbReference>
<dbReference type="Gene3D" id="2.70.98.90">
    <property type="match status" value="1"/>
</dbReference>
<keyword evidence="6 13" id="KW-0812">Transmembrane</keyword>
<evidence type="ECO:0000256" key="8">
    <source>
        <dbReference type="ARBA" id="ARBA00022989"/>
    </source>
</evidence>
<keyword evidence="5" id="KW-1003">Cell membrane</keyword>
<evidence type="ECO:0000259" key="14">
    <source>
        <dbReference type="Pfam" id="PF02096"/>
    </source>
</evidence>
<dbReference type="EMBL" id="SNRY01000002">
    <property type="protein sequence ID" value="KAA6352531.1"/>
    <property type="molecule type" value="Genomic_DNA"/>
</dbReference>
<reference evidence="16" key="1">
    <citation type="submission" date="2019-03" db="EMBL/GenBank/DDBJ databases">
        <title>Single cell metagenomics reveals metabolic interactions within the superorganism composed of flagellate Streblomastix strix and complex community of Bacteroidetes bacteria on its surface.</title>
        <authorList>
            <person name="Treitli S.C."/>
            <person name="Kolisko M."/>
            <person name="Husnik F."/>
            <person name="Keeling P."/>
            <person name="Hampl V."/>
        </authorList>
    </citation>
    <scope>NUCLEOTIDE SEQUENCE</scope>
    <source>
        <strain evidence="16">STM</strain>
    </source>
</reference>
<evidence type="ECO:0000256" key="10">
    <source>
        <dbReference type="ARBA" id="ARBA00023186"/>
    </source>
</evidence>
<dbReference type="NCBIfam" id="TIGR03592">
    <property type="entry name" value="yidC_oxa1_cterm"/>
    <property type="match status" value="1"/>
</dbReference>